<evidence type="ECO:0000313" key="12">
    <source>
        <dbReference type="EMBL" id="ROR81847.1"/>
    </source>
</evidence>
<dbReference type="InterPro" id="IPR031322">
    <property type="entry name" value="Shikimate/glucono_kinase"/>
</dbReference>
<keyword evidence="8 11" id="KW-0067">ATP-binding</keyword>
<dbReference type="SUPFAM" id="SSF52540">
    <property type="entry name" value="P-loop containing nucleoside triphosphate hydrolases"/>
    <property type="match status" value="1"/>
</dbReference>
<comment type="subunit">
    <text evidence="11">Monomer.</text>
</comment>
<dbReference type="GO" id="GO:0005524">
    <property type="term" value="F:ATP binding"/>
    <property type="evidence" value="ECO:0007669"/>
    <property type="project" value="UniProtKB-UniRule"/>
</dbReference>
<evidence type="ECO:0000256" key="9">
    <source>
        <dbReference type="ARBA" id="ARBA00023141"/>
    </source>
</evidence>
<dbReference type="GO" id="GO:0000287">
    <property type="term" value="F:magnesium ion binding"/>
    <property type="evidence" value="ECO:0007669"/>
    <property type="project" value="UniProtKB-UniRule"/>
</dbReference>
<dbReference type="GO" id="GO:0008652">
    <property type="term" value="P:amino acid biosynthetic process"/>
    <property type="evidence" value="ECO:0007669"/>
    <property type="project" value="UniProtKB-KW"/>
</dbReference>
<dbReference type="PROSITE" id="PS01128">
    <property type="entry name" value="SHIKIMATE_KINASE"/>
    <property type="match status" value="1"/>
</dbReference>
<dbReference type="UniPathway" id="UPA00053">
    <property type="reaction ID" value="UER00088"/>
</dbReference>
<dbReference type="PANTHER" id="PTHR21087:SF16">
    <property type="entry name" value="SHIKIMATE KINASE 1, CHLOROPLASTIC"/>
    <property type="match status" value="1"/>
</dbReference>
<proteinExistence type="inferred from homology"/>
<dbReference type="CDD" id="cd00464">
    <property type="entry name" value="SK"/>
    <property type="match status" value="1"/>
</dbReference>
<accession>A0A3N2C2V4</accession>
<evidence type="ECO:0000256" key="7">
    <source>
        <dbReference type="ARBA" id="ARBA00022777"/>
    </source>
</evidence>
<dbReference type="Pfam" id="PF01202">
    <property type="entry name" value="SKI"/>
    <property type="match status" value="1"/>
</dbReference>
<keyword evidence="7 11" id="KW-0418">Kinase</keyword>
<feature type="binding site" evidence="11">
    <location>
        <position position="85"/>
    </location>
    <ligand>
        <name>substrate</name>
    </ligand>
</feature>
<comment type="pathway">
    <text evidence="1 11">Metabolic intermediate biosynthesis; chorismate biosynthesis; chorismate from D-erythrose 4-phosphate and phosphoenolpyruvate: step 5/7.</text>
</comment>
<evidence type="ECO:0000256" key="10">
    <source>
        <dbReference type="ARBA" id="ARBA00048567"/>
    </source>
</evidence>
<dbReference type="InterPro" id="IPR023000">
    <property type="entry name" value="Shikimate_kinase_CS"/>
</dbReference>
<protein>
    <recommendedName>
        <fullName evidence="3 11">Shikimate kinase</fullName>
        <shortName evidence="11">SK</shortName>
        <ecNumber evidence="3 11">2.7.1.71</ecNumber>
    </recommendedName>
</protein>
<dbReference type="AlphaFoldDB" id="A0A3N2C2V4"/>
<keyword evidence="11" id="KW-0963">Cytoplasm</keyword>
<dbReference type="PRINTS" id="PR01100">
    <property type="entry name" value="SHIKIMTKNASE"/>
</dbReference>
<dbReference type="GO" id="GO:0009423">
    <property type="term" value="P:chorismate biosynthetic process"/>
    <property type="evidence" value="ECO:0007669"/>
    <property type="project" value="UniProtKB-UniRule"/>
</dbReference>
<organism evidence="12 13">
    <name type="scientific">Plantibacter flavus</name>
    <dbReference type="NCBI Taxonomy" id="150123"/>
    <lineage>
        <taxon>Bacteria</taxon>
        <taxon>Bacillati</taxon>
        <taxon>Actinomycetota</taxon>
        <taxon>Actinomycetes</taxon>
        <taxon>Micrococcales</taxon>
        <taxon>Microbacteriaceae</taxon>
        <taxon>Plantibacter</taxon>
    </lineage>
</organism>
<dbReference type="HAMAP" id="MF_00109">
    <property type="entry name" value="Shikimate_kinase"/>
    <property type="match status" value="1"/>
</dbReference>
<evidence type="ECO:0000256" key="1">
    <source>
        <dbReference type="ARBA" id="ARBA00004842"/>
    </source>
</evidence>
<evidence type="ECO:0000256" key="8">
    <source>
        <dbReference type="ARBA" id="ARBA00022840"/>
    </source>
</evidence>
<comment type="function">
    <text evidence="11">Catalyzes the specific phosphorylation of the 3-hydroxyl group of shikimic acid using ATP as a cosubstrate.</text>
</comment>
<sequence length="172" mass="18553">MPEQAADLRLPVVLIGPMGSGKSRVGKQLAKRLGLPFVDTDNVVSGEHGAIARIFERHGEAHFRALERAAVAAALEQPAIVSLGGGAVLDEDTQRELADARVVLLTVTEEAVLARANLDKRPLLRDDPGAWSRIAAARRPVYERLADVTFDTSHRPISGIVDELVAWVKEPA</sequence>
<keyword evidence="13" id="KW-1185">Reference proteome</keyword>
<comment type="similarity">
    <text evidence="2 11">Belongs to the shikimate kinase family.</text>
</comment>
<dbReference type="RefSeq" id="WP_085510878.1">
    <property type="nucleotide sequence ID" value="NZ_FXAP01000001.1"/>
</dbReference>
<dbReference type="InterPro" id="IPR000623">
    <property type="entry name" value="Shikimate_kinase/TSH1"/>
</dbReference>
<feature type="binding site" evidence="11">
    <location>
        <position position="155"/>
    </location>
    <ligand>
        <name>ATP</name>
        <dbReference type="ChEBI" id="CHEBI:30616"/>
    </ligand>
</feature>
<dbReference type="Proteomes" id="UP000266915">
    <property type="component" value="Unassembled WGS sequence"/>
</dbReference>
<evidence type="ECO:0000256" key="6">
    <source>
        <dbReference type="ARBA" id="ARBA00022741"/>
    </source>
</evidence>
<name>A0A3N2C2V4_9MICO</name>
<feature type="binding site" evidence="11">
    <location>
        <position position="138"/>
    </location>
    <ligand>
        <name>substrate</name>
    </ligand>
</feature>
<evidence type="ECO:0000256" key="3">
    <source>
        <dbReference type="ARBA" id="ARBA00012154"/>
    </source>
</evidence>
<keyword evidence="11" id="KW-0479">Metal-binding</keyword>
<dbReference type="GO" id="GO:0005829">
    <property type="term" value="C:cytosol"/>
    <property type="evidence" value="ECO:0007669"/>
    <property type="project" value="TreeGrafter"/>
</dbReference>
<keyword evidence="6 11" id="KW-0547">Nucleotide-binding</keyword>
<keyword evidence="11" id="KW-0460">Magnesium</keyword>
<dbReference type="EC" id="2.7.1.71" evidence="3 11"/>
<evidence type="ECO:0000256" key="11">
    <source>
        <dbReference type="HAMAP-Rule" id="MF_00109"/>
    </source>
</evidence>
<feature type="binding site" evidence="11">
    <location>
        <begin position="19"/>
        <end position="24"/>
    </location>
    <ligand>
        <name>ATP</name>
        <dbReference type="ChEBI" id="CHEBI:30616"/>
    </ligand>
</feature>
<dbReference type="EMBL" id="RKHL01000001">
    <property type="protein sequence ID" value="ROR81847.1"/>
    <property type="molecule type" value="Genomic_DNA"/>
</dbReference>
<dbReference type="GO" id="GO:0004765">
    <property type="term" value="F:shikimate kinase activity"/>
    <property type="evidence" value="ECO:0007669"/>
    <property type="project" value="UniProtKB-UniRule"/>
</dbReference>
<keyword evidence="5 11" id="KW-0808">Transferase</keyword>
<reference evidence="12 13" key="1">
    <citation type="submission" date="2018-11" db="EMBL/GenBank/DDBJ databases">
        <title>Sequencing the genomes of 1000 actinobacteria strains.</title>
        <authorList>
            <person name="Klenk H.-P."/>
        </authorList>
    </citation>
    <scope>NUCLEOTIDE SEQUENCE [LARGE SCALE GENOMIC DNA]</scope>
    <source>
        <strain evidence="12 13">DSM 14012</strain>
    </source>
</reference>
<gene>
    <name evidence="11" type="primary">aroK</name>
    <name evidence="12" type="ORF">EDD42_1927</name>
</gene>
<feature type="binding site" evidence="11">
    <location>
        <position position="64"/>
    </location>
    <ligand>
        <name>substrate</name>
    </ligand>
</feature>
<comment type="cofactor">
    <cofactor evidence="11">
        <name>Mg(2+)</name>
        <dbReference type="ChEBI" id="CHEBI:18420"/>
    </cofactor>
    <text evidence="11">Binds 1 Mg(2+) ion per subunit.</text>
</comment>
<feature type="binding site" evidence="11">
    <location>
        <position position="41"/>
    </location>
    <ligand>
        <name>substrate</name>
    </ligand>
</feature>
<comment type="catalytic activity">
    <reaction evidence="10 11">
        <text>shikimate + ATP = 3-phosphoshikimate + ADP + H(+)</text>
        <dbReference type="Rhea" id="RHEA:13121"/>
        <dbReference type="ChEBI" id="CHEBI:15378"/>
        <dbReference type="ChEBI" id="CHEBI:30616"/>
        <dbReference type="ChEBI" id="CHEBI:36208"/>
        <dbReference type="ChEBI" id="CHEBI:145989"/>
        <dbReference type="ChEBI" id="CHEBI:456216"/>
        <dbReference type="EC" id="2.7.1.71"/>
    </reaction>
</comment>
<feature type="binding site" evidence="11">
    <location>
        <position position="23"/>
    </location>
    <ligand>
        <name>Mg(2+)</name>
        <dbReference type="ChEBI" id="CHEBI:18420"/>
    </ligand>
</feature>
<feature type="binding site" evidence="11">
    <location>
        <position position="121"/>
    </location>
    <ligand>
        <name>ATP</name>
        <dbReference type="ChEBI" id="CHEBI:30616"/>
    </ligand>
</feature>
<dbReference type="GO" id="GO:0009073">
    <property type="term" value="P:aromatic amino acid family biosynthetic process"/>
    <property type="evidence" value="ECO:0007669"/>
    <property type="project" value="UniProtKB-KW"/>
</dbReference>
<dbReference type="Gene3D" id="3.40.50.300">
    <property type="entry name" value="P-loop containing nucleotide triphosphate hydrolases"/>
    <property type="match status" value="1"/>
</dbReference>
<comment type="caution">
    <text evidence="12">The sequence shown here is derived from an EMBL/GenBank/DDBJ whole genome shotgun (WGS) entry which is preliminary data.</text>
</comment>
<keyword evidence="9 11" id="KW-0057">Aromatic amino acid biosynthesis</keyword>
<evidence type="ECO:0000313" key="13">
    <source>
        <dbReference type="Proteomes" id="UP000266915"/>
    </source>
</evidence>
<keyword evidence="4 11" id="KW-0028">Amino-acid biosynthesis</keyword>
<comment type="subcellular location">
    <subcellularLocation>
        <location evidence="11">Cytoplasm</location>
    </subcellularLocation>
</comment>
<dbReference type="InterPro" id="IPR027417">
    <property type="entry name" value="P-loop_NTPase"/>
</dbReference>
<evidence type="ECO:0000256" key="4">
    <source>
        <dbReference type="ARBA" id="ARBA00022605"/>
    </source>
</evidence>
<evidence type="ECO:0000256" key="2">
    <source>
        <dbReference type="ARBA" id="ARBA00006997"/>
    </source>
</evidence>
<dbReference type="PANTHER" id="PTHR21087">
    <property type="entry name" value="SHIKIMATE KINASE"/>
    <property type="match status" value="1"/>
</dbReference>
<evidence type="ECO:0000256" key="5">
    <source>
        <dbReference type="ARBA" id="ARBA00022679"/>
    </source>
</evidence>